<accession>A0A1I2MS63</accession>
<dbReference type="Proteomes" id="UP000199645">
    <property type="component" value="Unassembled WGS sequence"/>
</dbReference>
<organism evidence="9 10">
    <name type="scientific">Actinoplanes philippinensis</name>
    <dbReference type="NCBI Taxonomy" id="35752"/>
    <lineage>
        <taxon>Bacteria</taxon>
        <taxon>Bacillati</taxon>
        <taxon>Actinomycetota</taxon>
        <taxon>Actinomycetes</taxon>
        <taxon>Micromonosporales</taxon>
        <taxon>Micromonosporaceae</taxon>
        <taxon>Actinoplanes</taxon>
    </lineage>
</organism>
<evidence type="ECO:0000313" key="10">
    <source>
        <dbReference type="Proteomes" id="UP000199645"/>
    </source>
</evidence>
<keyword evidence="3 7" id="KW-0812">Transmembrane</keyword>
<keyword evidence="4 7" id="KW-1133">Transmembrane helix</keyword>
<feature type="transmembrane region" description="Helical" evidence="7">
    <location>
        <begin position="51"/>
        <end position="71"/>
    </location>
</feature>
<evidence type="ECO:0000256" key="2">
    <source>
        <dbReference type="ARBA" id="ARBA00022475"/>
    </source>
</evidence>
<evidence type="ECO:0000256" key="3">
    <source>
        <dbReference type="ARBA" id="ARBA00022692"/>
    </source>
</evidence>
<evidence type="ECO:0000313" key="9">
    <source>
        <dbReference type="EMBL" id="SFF94415.1"/>
    </source>
</evidence>
<evidence type="ECO:0000256" key="7">
    <source>
        <dbReference type="SAM" id="Phobius"/>
    </source>
</evidence>
<dbReference type="STRING" id="35752.SAMN05421541_13334"/>
<evidence type="ECO:0000256" key="6">
    <source>
        <dbReference type="SAM" id="MobiDB-lite"/>
    </source>
</evidence>
<evidence type="ECO:0000256" key="5">
    <source>
        <dbReference type="ARBA" id="ARBA00023136"/>
    </source>
</evidence>
<evidence type="ECO:0000256" key="4">
    <source>
        <dbReference type="ARBA" id="ARBA00022989"/>
    </source>
</evidence>
<sequence length="146" mass="16776">MGPRRGRCSVIISGVIRLYSLFALIDLVLIITALISCLSAEEYEIRALPRVVWVILILLFSPVGPIAWFVAGRPARPIKLSNGTVWKPGSGFPENERPRPVAPDDDPEFLRRVAERSRREDQDLMRKWEADLRRREEELRRREGGE</sequence>
<dbReference type="Pfam" id="PF13396">
    <property type="entry name" value="PLDc_N"/>
    <property type="match status" value="1"/>
</dbReference>
<dbReference type="GO" id="GO:0005886">
    <property type="term" value="C:plasma membrane"/>
    <property type="evidence" value="ECO:0007669"/>
    <property type="project" value="UniProtKB-SubCell"/>
</dbReference>
<keyword evidence="10" id="KW-1185">Reference proteome</keyword>
<feature type="region of interest" description="Disordered" evidence="6">
    <location>
        <begin position="87"/>
        <end position="107"/>
    </location>
</feature>
<feature type="transmembrane region" description="Helical" evidence="7">
    <location>
        <begin position="21"/>
        <end position="39"/>
    </location>
</feature>
<gene>
    <name evidence="9" type="ORF">SAMN05421541_13334</name>
</gene>
<dbReference type="EMBL" id="FONV01000033">
    <property type="protein sequence ID" value="SFF94415.1"/>
    <property type="molecule type" value="Genomic_DNA"/>
</dbReference>
<reference evidence="9 10" key="1">
    <citation type="submission" date="2016-10" db="EMBL/GenBank/DDBJ databases">
        <authorList>
            <person name="de Groot N.N."/>
        </authorList>
    </citation>
    <scope>NUCLEOTIDE SEQUENCE [LARGE SCALE GENOMIC DNA]</scope>
    <source>
        <strain evidence="9 10">DSM 43019</strain>
    </source>
</reference>
<evidence type="ECO:0000259" key="8">
    <source>
        <dbReference type="Pfam" id="PF13396"/>
    </source>
</evidence>
<feature type="domain" description="Cardiolipin synthase N-terminal" evidence="8">
    <location>
        <begin position="28"/>
        <end position="73"/>
    </location>
</feature>
<dbReference type="InterPro" id="IPR027379">
    <property type="entry name" value="CLS_N"/>
</dbReference>
<keyword evidence="5 7" id="KW-0472">Membrane</keyword>
<keyword evidence="2" id="KW-1003">Cell membrane</keyword>
<evidence type="ECO:0000256" key="1">
    <source>
        <dbReference type="ARBA" id="ARBA00004651"/>
    </source>
</evidence>
<name>A0A1I2MS63_9ACTN</name>
<proteinExistence type="predicted"/>
<dbReference type="AlphaFoldDB" id="A0A1I2MS63"/>
<protein>
    <submittedName>
        <fullName evidence="9">Phospholipase_D-nuclease N-terminal</fullName>
    </submittedName>
</protein>
<comment type="subcellular location">
    <subcellularLocation>
        <location evidence="1">Cell membrane</location>
        <topology evidence="1">Multi-pass membrane protein</topology>
    </subcellularLocation>
</comment>